<dbReference type="GO" id="GO:0003677">
    <property type="term" value="F:DNA binding"/>
    <property type="evidence" value="ECO:0007669"/>
    <property type="project" value="InterPro"/>
</dbReference>
<evidence type="ECO:0000256" key="2">
    <source>
        <dbReference type="ARBA" id="ARBA00022908"/>
    </source>
</evidence>
<dbReference type="OrthoDB" id="9795573at2"/>
<keyword evidence="2" id="KW-0229">DNA integration</keyword>
<dbReference type="PANTHER" id="PTHR30629">
    <property type="entry name" value="PROPHAGE INTEGRASE"/>
    <property type="match status" value="1"/>
</dbReference>
<comment type="similarity">
    <text evidence="1">Belongs to the 'phage' integrase family.</text>
</comment>
<dbReference type="PANTHER" id="PTHR30629:SF2">
    <property type="entry name" value="PROPHAGE INTEGRASE INTS-RELATED"/>
    <property type="match status" value="1"/>
</dbReference>
<dbReference type="Pfam" id="PF00589">
    <property type="entry name" value="Phage_integrase"/>
    <property type="match status" value="1"/>
</dbReference>
<name>A0A0X3AP27_9FLAO</name>
<dbReference type="InterPro" id="IPR002104">
    <property type="entry name" value="Integrase_catalytic"/>
</dbReference>
<keyword evidence="3" id="KW-0233">DNA recombination</keyword>
<feature type="domain" description="Tyr recombinase" evidence="4">
    <location>
        <begin position="7"/>
        <end position="100"/>
    </location>
</feature>
<reference evidence="5 6" key="1">
    <citation type="submission" date="2016-01" db="EMBL/GenBank/DDBJ databases">
        <authorList>
            <person name="McClelland M."/>
            <person name="Jain A."/>
            <person name="Saraogi P."/>
            <person name="Mendelson R."/>
            <person name="Westerman R."/>
            <person name="SanMiguel P."/>
            <person name="Csonka L."/>
        </authorList>
    </citation>
    <scope>NUCLEOTIDE SEQUENCE [LARGE SCALE GENOMIC DNA]</scope>
    <source>
        <strain evidence="5 6">R-53146</strain>
    </source>
</reference>
<dbReference type="EMBL" id="FCOR01000004">
    <property type="protein sequence ID" value="CVK15993.1"/>
    <property type="molecule type" value="Genomic_DNA"/>
</dbReference>
<dbReference type="InterPro" id="IPR011010">
    <property type="entry name" value="DNA_brk_join_enz"/>
</dbReference>
<evidence type="ECO:0000259" key="4">
    <source>
        <dbReference type="Pfam" id="PF00589"/>
    </source>
</evidence>
<proteinExistence type="inferred from homology"/>
<evidence type="ECO:0000256" key="1">
    <source>
        <dbReference type="ARBA" id="ARBA00008857"/>
    </source>
</evidence>
<dbReference type="Gene3D" id="1.10.443.10">
    <property type="entry name" value="Intergrase catalytic core"/>
    <property type="match status" value="1"/>
</dbReference>
<protein>
    <submittedName>
        <fullName evidence="5">Phage integrase family protein</fullName>
    </submittedName>
</protein>
<dbReference type="InterPro" id="IPR050808">
    <property type="entry name" value="Phage_Integrase"/>
</dbReference>
<dbReference type="SUPFAM" id="SSF56349">
    <property type="entry name" value="DNA breaking-rejoining enzymes"/>
    <property type="match status" value="1"/>
</dbReference>
<dbReference type="Proteomes" id="UP000182761">
    <property type="component" value="Unassembled WGS sequence"/>
</dbReference>
<dbReference type="AlphaFoldDB" id="A0A0X3AP27"/>
<evidence type="ECO:0000256" key="3">
    <source>
        <dbReference type="ARBA" id="ARBA00023172"/>
    </source>
</evidence>
<evidence type="ECO:0000313" key="5">
    <source>
        <dbReference type="EMBL" id="CVK15993.1"/>
    </source>
</evidence>
<sequence length="102" mass="11800">MSCLNYYVPLPTRAIAIIKELLTYEFTGQLYLLPHRMNPTDCISENTLNQGLKRMGYKDKLTTHGIRATISTALNEEGYPREWIEAQLSHVNPNQVRRVYKS</sequence>
<dbReference type="GO" id="GO:0006310">
    <property type="term" value="P:DNA recombination"/>
    <property type="evidence" value="ECO:0007669"/>
    <property type="project" value="UniProtKB-KW"/>
</dbReference>
<gene>
    <name evidence="5" type="ORF">Ga0061079_104112</name>
</gene>
<dbReference type="InterPro" id="IPR013762">
    <property type="entry name" value="Integrase-like_cat_sf"/>
</dbReference>
<dbReference type="GO" id="GO:0015074">
    <property type="term" value="P:DNA integration"/>
    <property type="evidence" value="ECO:0007669"/>
    <property type="project" value="UniProtKB-KW"/>
</dbReference>
<dbReference type="RefSeq" id="WP_055425207.1">
    <property type="nucleotide sequence ID" value="NZ_FCOR01000004.1"/>
</dbReference>
<evidence type="ECO:0000313" key="6">
    <source>
        <dbReference type="Proteomes" id="UP000182761"/>
    </source>
</evidence>
<accession>A0A0X3AP27</accession>
<organism evidence="5 6">
    <name type="scientific">Apibacter mensalis</name>
    <dbReference type="NCBI Taxonomy" id="1586267"/>
    <lineage>
        <taxon>Bacteria</taxon>
        <taxon>Pseudomonadati</taxon>
        <taxon>Bacteroidota</taxon>
        <taxon>Flavobacteriia</taxon>
        <taxon>Flavobacteriales</taxon>
        <taxon>Weeksellaceae</taxon>
        <taxon>Apibacter</taxon>
    </lineage>
</organism>
<keyword evidence="6" id="KW-1185">Reference proteome</keyword>